<dbReference type="EC" id="5.1.3.3" evidence="5"/>
<dbReference type="Pfam" id="PF01263">
    <property type="entry name" value="Aldose_epim"/>
    <property type="match status" value="1"/>
</dbReference>
<organism evidence="9 10">
    <name type="scientific">Taxus chinensis</name>
    <name type="common">Chinese yew</name>
    <name type="synonym">Taxus wallichiana var. chinensis</name>
    <dbReference type="NCBI Taxonomy" id="29808"/>
    <lineage>
        <taxon>Eukaryota</taxon>
        <taxon>Viridiplantae</taxon>
        <taxon>Streptophyta</taxon>
        <taxon>Embryophyta</taxon>
        <taxon>Tracheophyta</taxon>
        <taxon>Spermatophyta</taxon>
        <taxon>Pinopsida</taxon>
        <taxon>Pinidae</taxon>
        <taxon>Conifers II</taxon>
        <taxon>Cupressales</taxon>
        <taxon>Taxaceae</taxon>
        <taxon>Taxus</taxon>
    </lineage>
</organism>
<dbReference type="NCBIfam" id="NF008277">
    <property type="entry name" value="PRK11055.1"/>
    <property type="match status" value="1"/>
</dbReference>
<feature type="binding site" evidence="7">
    <location>
        <position position="278"/>
    </location>
    <ligand>
        <name>beta-D-galactose</name>
        <dbReference type="ChEBI" id="CHEBI:27667"/>
    </ligand>
</feature>
<evidence type="ECO:0000256" key="1">
    <source>
        <dbReference type="ARBA" id="ARBA00005028"/>
    </source>
</evidence>
<comment type="pathway">
    <text evidence="1 5">Carbohydrate metabolism; hexose metabolism.</text>
</comment>
<dbReference type="InterPro" id="IPR011013">
    <property type="entry name" value="Gal_mutarotase_sf_dom"/>
</dbReference>
<dbReference type="InterPro" id="IPR047215">
    <property type="entry name" value="Galactose_mutarotase-like"/>
</dbReference>
<dbReference type="Gene3D" id="2.70.98.10">
    <property type="match status" value="1"/>
</dbReference>
<evidence type="ECO:0000256" key="8">
    <source>
        <dbReference type="PIRSR" id="PIRSR005096-3"/>
    </source>
</evidence>
<dbReference type="PANTHER" id="PTHR10091:SF0">
    <property type="entry name" value="GALACTOSE MUTAROTASE"/>
    <property type="match status" value="1"/>
</dbReference>
<dbReference type="InterPro" id="IPR014718">
    <property type="entry name" value="GH-type_carb-bd"/>
</dbReference>
<evidence type="ECO:0000256" key="2">
    <source>
        <dbReference type="ARBA" id="ARBA00006206"/>
    </source>
</evidence>
<feature type="binding site" evidence="8">
    <location>
        <begin position="211"/>
        <end position="213"/>
    </location>
    <ligand>
        <name>beta-D-galactose</name>
        <dbReference type="ChEBI" id="CHEBI:27667"/>
    </ligand>
</feature>
<evidence type="ECO:0000313" key="10">
    <source>
        <dbReference type="Proteomes" id="UP000824469"/>
    </source>
</evidence>
<dbReference type="CDD" id="cd09019">
    <property type="entry name" value="galactose_mutarotase_like"/>
    <property type="match status" value="1"/>
</dbReference>
<comment type="similarity">
    <text evidence="2 5">Belongs to the aldose epimerase family.</text>
</comment>
<gene>
    <name evidence="9" type="ORF">KI387_039098</name>
</gene>
<dbReference type="GO" id="GO:0033499">
    <property type="term" value="P:galactose catabolic process via UDP-galactose, Leloir pathway"/>
    <property type="evidence" value="ECO:0007669"/>
    <property type="project" value="TreeGrafter"/>
</dbReference>
<comment type="caution">
    <text evidence="9">The sequence shown here is derived from an EMBL/GenBank/DDBJ whole genome shotgun (WGS) entry which is preliminary data.</text>
</comment>
<dbReference type="GO" id="GO:0004034">
    <property type="term" value="F:aldose 1-epimerase activity"/>
    <property type="evidence" value="ECO:0007669"/>
    <property type="project" value="UniProtKB-EC"/>
</dbReference>
<dbReference type="SUPFAM" id="SSF74650">
    <property type="entry name" value="Galactose mutarotase-like"/>
    <property type="match status" value="1"/>
</dbReference>
<feature type="active site" description="Proton acceptor" evidence="6">
    <location>
        <position position="345"/>
    </location>
</feature>
<keyword evidence="10" id="KW-1185">Reference proteome</keyword>
<feature type="binding site" evidence="8">
    <location>
        <begin position="111"/>
        <end position="112"/>
    </location>
    <ligand>
        <name>beta-D-galactose</name>
        <dbReference type="ChEBI" id="CHEBI:27667"/>
    </ligand>
</feature>
<proteinExistence type="inferred from homology"/>
<evidence type="ECO:0000256" key="5">
    <source>
        <dbReference type="PIRNR" id="PIRNR005096"/>
    </source>
</evidence>
<evidence type="ECO:0000313" key="9">
    <source>
        <dbReference type="EMBL" id="KAH9295510.1"/>
    </source>
</evidence>
<keyword evidence="3 5" id="KW-0413">Isomerase</keyword>
<comment type="catalytic activity">
    <reaction evidence="5">
        <text>alpha-D-glucose = beta-D-glucose</text>
        <dbReference type="Rhea" id="RHEA:10264"/>
        <dbReference type="ChEBI" id="CHEBI:15903"/>
        <dbReference type="ChEBI" id="CHEBI:17925"/>
        <dbReference type="EC" id="5.1.3.3"/>
    </reaction>
</comment>
<feature type="active site" description="Proton donor" evidence="6">
    <location>
        <position position="211"/>
    </location>
</feature>
<evidence type="ECO:0000256" key="3">
    <source>
        <dbReference type="ARBA" id="ARBA00023235"/>
    </source>
</evidence>
<keyword evidence="4 5" id="KW-0119">Carbohydrate metabolism</keyword>
<evidence type="ECO:0000256" key="4">
    <source>
        <dbReference type="ARBA" id="ARBA00023277"/>
    </source>
</evidence>
<dbReference type="AlphaFoldDB" id="A0AA38FB11"/>
<dbReference type="PIRSF" id="PIRSF005096">
    <property type="entry name" value="GALM"/>
    <property type="match status" value="1"/>
</dbReference>
<dbReference type="EMBL" id="JAHRHJ020000011">
    <property type="protein sequence ID" value="KAH9295510.1"/>
    <property type="molecule type" value="Genomic_DNA"/>
</dbReference>
<accession>A0AA38FB11</accession>
<dbReference type="OMA" id="CTDQEKD"/>
<dbReference type="Proteomes" id="UP000824469">
    <property type="component" value="Unassembled WGS sequence"/>
</dbReference>
<name>A0AA38FB11_TAXCH</name>
<dbReference type="InterPro" id="IPR008183">
    <property type="entry name" value="Aldose_1/G6P_1-epimerase"/>
</dbReference>
<dbReference type="GO" id="GO:0030246">
    <property type="term" value="F:carbohydrate binding"/>
    <property type="evidence" value="ECO:0007669"/>
    <property type="project" value="InterPro"/>
</dbReference>
<evidence type="ECO:0000256" key="7">
    <source>
        <dbReference type="PIRSR" id="PIRSR005096-2"/>
    </source>
</evidence>
<dbReference type="PANTHER" id="PTHR10091">
    <property type="entry name" value="ALDOSE-1-EPIMERASE"/>
    <property type="match status" value="1"/>
</dbReference>
<sequence length="404" mass="45261">MLFVDMRILSIIFSIALVASLWVLQGESLSKYEFARKEELSTRDGNTPMVFELHNGDLHMKVTNWGATILSLSIPDVKGKLADVVLGFDTLTPYMNGSSPYFGALVGRVANRIKNAQFTLNGTTYHLPANDGNNTIHGGIRGFDKVLWTAKEKKWGNFSSIRFTYHSYDGEQGFPGDLDVSATYTLGHNKLRLDMEAVARNKPTPVNLVQHTYWNLAGQNSGRDILGHSVKIWASHYTPTDKALIPTGQILPVKGTPLDFTREATVGSRINELPAGYDHNYVLDSGKKFKNGLRPAARVKEEHSKRMLEVWTTAPGMQFYTSNTLNISGGKGGAVYKEHFGLCLETQDFPNAVNQPNFPSEIVYPGQVYKHTMVFKFSVDKKKQLDLFFQRLIGLEKLKDFIQF</sequence>
<dbReference type="InterPro" id="IPR015443">
    <property type="entry name" value="Aldose_1-epimerase"/>
</dbReference>
<protein>
    <recommendedName>
        <fullName evidence="5">Aldose 1-epimerase</fullName>
        <ecNumber evidence="5">5.1.3.3</ecNumber>
    </recommendedName>
</protein>
<reference evidence="9 10" key="1">
    <citation type="journal article" date="2021" name="Nat. Plants">
        <title>The Taxus genome provides insights into paclitaxel biosynthesis.</title>
        <authorList>
            <person name="Xiong X."/>
            <person name="Gou J."/>
            <person name="Liao Q."/>
            <person name="Li Y."/>
            <person name="Zhou Q."/>
            <person name="Bi G."/>
            <person name="Li C."/>
            <person name="Du R."/>
            <person name="Wang X."/>
            <person name="Sun T."/>
            <person name="Guo L."/>
            <person name="Liang H."/>
            <person name="Lu P."/>
            <person name="Wu Y."/>
            <person name="Zhang Z."/>
            <person name="Ro D.K."/>
            <person name="Shang Y."/>
            <person name="Huang S."/>
            <person name="Yan J."/>
        </authorList>
    </citation>
    <scope>NUCLEOTIDE SEQUENCE [LARGE SCALE GENOMIC DNA]</scope>
    <source>
        <strain evidence="9">Ta-2019</strain>
    </source>
</reference>
<evidence type="ECO:0000256" key="6">
    <source>
        <dbReference type="PIRSR" id="PIRSR005096-1"/>
    </source>
</evidence>
<dbReference type="GO" id="GO:0006006">
    <property type="term" value="P:glucose metabolic process"/>
    <property type="evidence" value="ECO:0007669"/>
    <property type="project" value="TreeGrafter"/>
</dbReference>